<evidence type="ECO:0000313" key="2">
    <source>
        <dbReference type="EMBL" id="RPB17676.1"/>
    </source>
</evidence>
<dbReference type="InParanoid" id="A0A3N4L539"/>
<keyword evidence="1" id="KW-0812">Transmembrane</keyword>
<keyword evidence="1" id="KW-0472">Membrane</keyword>
<reference evidence="2 3" key="1">
    <citation type="journal article" date="2018" name="Nat. Ecol. Evol.">
        <title>Pezizomycetes genomes reveal the molecular basis of ectomycorrhizal truffle lifestyle.</title>
        <authorList>
            <person name="Murat C."/>
            <person name="Payen T."/>
            <person name="Noel B."/>
            <person name="Kuo A."/>
            <person name="Morin E."/>
            <person name="Chen J."/>
            <person name="Kohler A."/>
            <person name="Krizsan K."/>
            <person name="Balestrini R."/>
            <person name="Da Silva C."/>
            <person name="Montanini B."/>
            <person name="Hainaut M."/>
            <person name="Levati E."/>
            <person name="Barry K.W."/>
            <person name="Belfiori B."/>
            <person name="Cichocki N."/>
            <person name="Clum A."/>
            <person name="Dockter R.B."/>
            <person name="Fauchery L."/>
            <person name="Guy J."/>
            <person name="Iotti M."/>
            <person name="Le Tacon F."/>
            <person name="Lindquist E.A."/>
            <person name="Lipzen A."/>
            <person name="Malagnac F."/>
            <person name="Mello A."/>
            <person name="Molinier V."/>
            <person name="Miyauchi S."/>
            <person name="Poulain J."/>
            <person name="Riccioni C."/>
            <person name="Rubini A."/>
            <person name="Sitrit Y."/>
            <person name="Splivallo R."/>
            <person name="Traeger S."/>
            <person name="Wang M."/>
            <person name="Zifcakova L."/>
            <person name="Wipf D."/>
            <person name="Zambonelli A."/>
            <person name="Paolocci F."/>
            <person name="Nowrousian M."/>
            <person name="Ottonello S."/>
            <person name="Baldrian P."/>
            <person name="Spatafora J.W."/>
            <person name="Henrissat B."/>
            <person name="Nagy L.G."/>
            <person name="Aury J.M."/>
            <person name="Wincker P."/>
            <person name="Grigoriev I.V."/>
            <person name="Bonfante P."/>
            <person name="Martin F.M."/>
        </authorList>
    </citation>
    <scope>NUCLEOTIDE SEQUENCE [LARGE SCALE GENOMIC DNA]</scope>
    <source>
        <strain evidence="2 3">CCBAS932</strain>
    </source>
</reference>
<feature type="transmembrane region" description="Helical" evidence="1">
    <location>
        <begin position="91"/>
        <end position="107"/>
    </location>
</feature>
<dbReference type="EMBL" id="ML119105">
    <property type="protein sequence ID" value="RPB17676.1"/>
    <property type="molecule type" value="Genomic_DNA"/>
</dbReference>
<proteinExistence type="predicted"/>
<feature type="transmembrane region" description="Helical" evidence="1">
    <location>
        <begin position="12"/>
        <end position="32"/>
    </location>
</feature>
<keyword evidence="1" id="KW-1133">Transmembrane helix</keyword>
<name>A0A3N4L539_9PEZI</name>
<evidence type="ECO:0000313" key="3">
    <source>
        <dbReference type="Proteomes" id="UP000277580"/>
    </source>
</evidence>
<gene>
    <name evidence="2" type="ORF">P167DRAFT_7289</name>
</gene>
<protein>
    <submittedName>
        <fullName evidence="2">Uncharacterized protein</fullName>
    </submittedName>
</protein>
<dbReference type="AlphaFoldDB" id="A0A3N4L539"/>
<organism evidence="2 3">
    <name type="scientific">Morchella conica CCBAS932</name>
    <dbReference type="NCBI Taxonomy" id="1392247"/>
    <lineage>
        <taxon>Eukaryota</taxon>
        <taxon>Fungi</taxon>
        <taxon>Dikarya</taxon>
        <taxon>Ascomycota</taxon>
        <taxon>Pezizomycotina</taxon>
        <taxon>Pezizomycetes</taxon>
        <taxon>Pezizales</taxon>
        <taxon>Morchellaceae</taxon>
        <taxon>Morchella</taxon>
    </lineage>
</organism>
<sequence length="142" mass="16536">MQSTLLVHVDRFVLFCSCTTFIYVDCRLFVLFQPGGVFVSLYGTYCPPAVCGFLWGRVNINACSDHLWLRYYAITLCMYHPPSLSSWRGSFFFWFLVFWGGWIDGWTDPRRGGREEARDVLGDPRILMARFGSVRCNVRVFF</sequence>
<keyword evidence="3" id="KW-1185">Reference proteome</keyword>
<dbReference type="Proteomes" id="UP000277580">
    <property type="component" value="Unassembled WGS sequence"/>
</dbReference>
<accession>A0A3N4L539</accession>
<evidence type="ECO:0000256" key="1">
    <source>
        <dbReference type="SAM" id="Phobius"/>
    </source>
</evidence>